<gene>
    <name evidence="1" type="primary">ORF4388</name>
</gene>
<dbReference type="AlphaFoldDB" id="A0A0B6XWX5"/>
<protein>
    <recommendedName>
        <fullName evidence="2">C2H2-type domain-containing protein</fullName>
    </recommendedName>
</protein>
<reference evidence="1" key="1">
    <citation type="submission" date="2014-12" db="EMBL/GenBank/DDBJ databases">
        <title>Insight into the proteome of Arion vulgaris.</title>
        <authorList>
            <person name="Aradska J."/>
            <person name="Bulat T."/>
            <person name="Smidak R."/>
            <person name="Sarate P."/>
            <person name="Gangsoo J."/>
            <person name="Sialana F."/>
            <person name="Bilban M."/>
            <person name="Lubec G."/>
        </authorList>
    </citation>
    <scope>NUCLEOTIDE SEQUENCE</scope>
    <source>
        <tissue evidence="1">Skin</tissue>
    </source>
</reference>
<accession>A0A0B6XWX5</accession>
<dbReference type="EMBL" id="HACG01001687">
    <property type="protein sequence ID" value="CEK48552.1"/>
    <property type="molecule type" value="Transcribed_RNA"/>
</dbReference>
<evidence type="ECO:0008006" key="2">
    <source>
        <dbReference type="Google" id="ProtNLM"/>
    </source>
</evidence>
<feature type="non-terminal residue" evidence="1">
    <location>
        <position position="198"/>
    </location>
</feature>
<proteinExistence type="predicted"/>
<name>A0A0B6XWX5_9EUPU</name>
<evidence type="ECO:0000313" key="1">
    <source>
        <dbReference type="EMBL" id="CEK48552.1"/>
    </source>
</evidence>
<sequence>MPKDKEVTNHPCHLLSLPSAKRFWCRHCMTVFEDAITRWRHSRSCRYGAVNNFMRRRELEAKALQNTTALNPVEARLEQSIQMCDLASTSASCETDPNNQTQILSGPETFNCFICHKKFGSMEEMRIHVKYPCSSSKIITSHVPHPKHSLPVFIDALPGQSHQWQSSTQQEIPQATTFVQLHNPQQNSAQTSYDIEIH</sequence>
<organism evidence="1">
    <name type="scientific">Arion vulgaris</name>
    <dbReference type="NCBI Taxonomy" id="1028688"/>
    <lineage>
        <taxon>Eukaryota</taxon>
        <taxon>Metazoa</taxon>
        <taxon>Spiralia</taxon>
        <taxon>Lophotrochozoa</taxon>
        <taxon>Mollusca</taxon>
        <taxon>Gastropoda</taxon>
        <taxon>Heterobranchia</taxon>
        <taxon>Euthyneura</taxon>
        <taxon>Panpulmonata</taxon>
        <taxon>Eupulmonata</taxon>
        <taxon>Stylommatophora</taxon>
        <taxon>Helicina</taxon>
        <taxon>Arionoidea</taxon>
        <taxon>Arionidae</taxon>
        <taxon>Arion</taxon>
    </lineage>
</organism>